<evidence type="ECO:0000313" key="1">
    <source>
        <dbReference type="EMBL" id="KAL0946070.1"/>
    </source>
</evidence>
<proteinExistence type="predicted"/>
<evidence type="ECO:0000313" key="2">
    <source>
        <dbReference type="Proteomes" id="UP001556367"/>
    </source>
</evidence>
<dbReference type="EMBL" id="JASNQZ010000015">
    <property type="protein sequence ID" value="KAL0946070.1"/>
    <property type="molecule type" value="Genomic_DNA"/>
</dbReference>
<reference evidence="2" key="1">
    <citation type="submission" date="2024-06" db="EMBL/GenBank/DDBJ databases">
        <title>Multi-omics analyses provide insights into the biosynthesis of the anticancer antibiotic pleurotin in Hohenbuehelia grisea.</title>
        <authorList>
            <person name="Weaver J.A."/>
            <person name="Alberti F."/>
        </authorList>
    </citation>
    <scope>NUCLEOTIDE SEQUENCE [LARGE SCALE GENOMIC DNA]</scope>
    <source>
        <strain evidence="2">T-177</strain>
    </source>
</reference>
<dbReference type="Proteomes" id="UP001556367">
    <property type="component" value="Unassembled WGS sequence"/>
</dbReference>
<organism evidence="1 2">
    <name type="scientific">Hohenbuehelia grisea</name>
    <dbReference type="NCBI Taxonomy" id="104357"/>
    <lineage>
        <taxon>Eukaryota</taxon>
        <taxon>Fungi</taxon>
        <taxon>Dikarya</taxon>
        <taxon>Basidiomycota</taxon>
        <taxon>Agaricomycotina</taxon>
        <taxon>Agaricomycetes</taxon>
        <taxon>Agaricomycetidae</taxon>
        <taxon>Agaricales</taxon>
        <taxon>Pleurotineae</taxon>
        <taxon>Pleurotaceae</taxon>
        <taxon>Hohenbuehelia</taxon>
    </lineage>
</organism>
<comment type="caution">
    <text evidence="1">The sequence shown here is derived from an EMBL/GenBank/DDBJ whole genome shotgun (WGS) entry which is preliminary data.</text>
</comment>
<sequence length="204" mass="23048">MWKFYGSPDGLVLPRFIEELPERHTPNAAQAPPTQLTCGRKIVVGLTTIVLCDVVISSVEEFSLSLDLPWNRPYDSSTYTFTPCFATWTRLRRLTLGIEISSQDVDVIHNMGWWMGSSISYRGIEELCDLRPSSHLTFAGILTNYPHYPTYTSNGLSWIIQNVEGYHGETVLRDTLHANIELLPVWEHALQPKVYDAGSGEVFS</sequence>
<name>A0ABR3IRY6_9AGAR</name>
<gene>
    <name evidence="1" type="ORF">HGRIS_012343</name>
</gene>
<protein>
    <submittedName>
        <fullName evidence="1">Uncharacterized protein</fullName>
    </submittedName>
</protein>
<keyword evidence="2" id="KW-1185">Reference proteome</keyword>
<accession>A0ABR3IRY6</accession>